<dbReference type="RefSeq" id="WP_098194936.1">
    <property type="nucleotide sequence ID" value="NZ_CP023777.1"/>
</dbReference>
<feature type="binding site" evidence="7">
    <location>
        <begin position="90"/>
        <end position="92"/>
    </location>
    <ligand>
        <name>5-amino-6-(D-ribitylamino)uracil</name>
        <dbReference type="ChEBI" id="CHEBI:15934"/>
    </ligand>
</feature>
<feature type="binding site" evidence="7">
    <location>
        <begin position="61"/>
        <end position="63"/>
    </location>
    <ligand>
        <name>5-amino-6-(D-ribitylamino)uracil</name>
        <dbReference type="ChEBI" id="CHEBI:15934"/>
    </ligand>
</feature>
<dbReference type="EC" id="2.5.1.78" evidence="3 7"/>
<dbReference type="Proteomes" id="UP000220133">
    <property type="component" value="Chromosome"/>
</dbReference>
<dbReference type="InterPro" id="IPR036467">
    <property type="entry name" value="LS/RS_sf"/>
</dbReference>
<feature type="binding site" evidence="7">
    <location>
        <begin position="95"/>
        <end position="96"/>
    </location>
    <ligand>
        <name>(2S)-2-hydroxy-3-oxobutyl phosphate</name>
        <dbReference type="ChEBI" id="CHEBI:58830"/>
    </ligand>
</feature>
<dbReference type="AlphaFoldDB" id="A0A291QXH1"/>
<dbReference type="GO" id="GO:0000906">
    <property type="term" value="F:6,7-dimethyl-8-ribityllumazine synthase activity"/>
    <property type="evidence" value="ECO:0007669"/>
    <property type="project" value="UniProtKB-UniRule"/>
</dbReference>
<dbReference type="Pfam" id="PF00885">
    <property type="entry name" value="DMRL_synthase"/>
    <property type="match status" value="1"/>
</dbReference>
<evidence type="ECO:0000313" key="8">
    <source>
        <dbReference type="EMBL" id="ATL48563.1"/>
    </source>
</evidence>
<dbReference type="OrthoDB" id="9809709at2"/>
<comment type="pathway">
    <text evidence="1 7">Cofactor biosynthesis; riboflavin biosynthesis; riboflavin from 2-hydroxy-3-oxobutyl phosphate and 5-amino-6-(D-ribitylamino)uracil: step 1/2.</text>
</comment>
<protein>
    <recommendedName>
        <fullName evidence="3 7">6,7-dimethyl-8-ribityllumazine synthase</fullName>
        <shortName evidence="7">DMRL synthase</shortName>
        <shortName evidence="7">LS</shortName>
        <shortName evidence="7">Lumazine synthase</shortName>
        <ecNumber evidence="3 7">2.5.1.78</ecNumber>
    </recommendedName>
</protein>
<dbReference type="Gene3D" id="3.40.50.960">
    <property type="entry name" value="Lumazine/riboflavin synthase"/>
    <property type="match status" value="1"/>
</dbReference>
<feature type="active site" description="Proton donor" evidence="7">
    <location>
        <position position="98"/>
    </location>
</feature>
<dbReference type="UniPathway" id="UPA00275">
    <property type="reaction ID" value="UER00404"/>
</dbReference>
<dbReference type="GO" id="GO:0009231">
    <property type="term" value="P:riboflavin biosynthetic process"/>
    <property type="evidence" value="ECO:0007669"/>
    <property type="project" value="UniProtKB-UniRule"/>
</dbReference>
<dbReference type="SUPFAM" id="SSF52121">
    <property type="entry name" value="Lumazine synthase"/>
    <property type="match status" value="1"/>
</dbReference>
<dbReference type="PANTHER" id="PTHR21058">
    <property type="entry name" value="6,7-DIMETHYL-8-RIBITYLLUMAZINE SYNTHASE DMRL SYNTHASE LUMAZINE SYNTHASE"/>
    <property type="match status" value="1"/>
</dbReference>
<dbReference type="PANTHER" id="PTHR21058:SF0">
    <property type="entry name" value="6,7-DIMETHYL-8-RIBITYLLUMAZINE SYNTHASE"/>
    <property type="match status" value="1"/>
</dbReference>
<dbReference type="KEGG" id="cbae:COR50_16110"/>
<proteinExistence type="inferred from homology"/>
<keyword evidence="4 7" id="KW-0686">Riboflavin biosynthesis</keyword>
<name>A0A291QXH1_9BACT</name>
<comment type="function">
    <text evidence="7">Catalyzes the formation of 6,7-dimethyl-8-ribityllumazine by condensation of 5-amino-6-(D-ribitylamino)uracil with 3,4-dihydroxy-2-butanone 4-phosphate. This is the penultimate step in the biosynthesis of riboflavin.</text>
</comment>
<organism evidence="8 9">
    <name type="scientific">Chitinophaga caeni</name>
    <dbReference type="NCBI Taxonomy" id="2029983"/>
    <lineage>
        <taxon>Bacteria</taxon>
        <taxon>Pseudomonadati</taxon>
        <taxon>Bacteroidota</taxon>
        <taxon>Chitinophagia</taxon>
        <taxon>Chitinophagales</taxon>
        <taxon>Chitinophagaceae</taxon>
        <taxon>Chitinophaga</taxon>
    </lineage>
</organism>
<comment type="catalytic activity">
    <reaction evidence="6 7">
        <text>(2S)-2-hydroxy-3-oxobutyl phosphate + 5-amino-6-(D-ribitylamino)uracil = 6,7-dimethyl-8-(1-D-ribityl)lumazine + phosphate + 2 H2O + H(+)</text>
        <dbReference type="Rhea" id="RHEA:26152"/>
        <dbReference type="ChEBI" id="CHEBI:15377"/>
        <dbReference type="ChEBI" id="CHEBI:15378"/>
        <dbReference type="ChEBI" id="CHEBI:15934"/>
        <dbReference type="ChEBI" id="CHEBI:43474"/>
        <dbReference type="ChEBI" id="CHEBI:58201"/>
        <dbReference type="ChEBI" id="CHEBI:58830"/>
        <dbReference type="EC" id="2.5.1.78"/>
    </reaction>
</comment>
<dbReference type="HAMAP" id="MF_00178">
    <property type="entry name" value="Lumazine_synth"/>
    <property type="match status" value="1"/>
</dbReference>
<feature type="binding site" evidence="7">
    <location>
        <position position="137"/>
    </location>
    <ligand>
        <name>(2S)-2-hydroxy-3-oxobutyl phosphate</name>
        <dbReference type="ChEBI" id="CHEBI:58830"/>
    </ligand>
</feature>
<dbReference type="EMBL" id="CP023777">
    <property type="protein sequence ID" value="ATL48563.1"/>
    <property type="molecule type" value="Genomic_DNA"/>
</dbReference>
<dbReference type="InterPro" id="IPR002180">
    <property type="entry name" value="LS/RS"/>
</dbReference>
<dbReference type="InterPro" id="IPR034964">
    <property type="entry name" value="LS"/>
</dbReference>
<evidence type="ECO:0000256" key="7">
    <source>
        <dbReference type="HAMAP-Rule" id="MF_00178"/>
    </source>
</evidence>
<accession>A0A291QXH1</accession>
<comment type="similarity">
    <text evidence="2 7">Belongs to the DMRL synthase family.</text>
</comment>
<feature type="binding site" evidence="7">
    <location>
        <position position="123"/>
    </location>
    <ligand>
        <name>5-amino-6-(D-ribitylamino)uracil</name>
        <dbReference type="ChEBI" id="CHEBI:15934"/>
    </ligand>
</feature>
<keyword evidence="9" id="KW-1185">Reference proteome</keyword>
<evidence type="ECO:0000256" key="1">
    <source>
        <dbReference type="ARBA" id="ARBA00004917"/>
    </source>
</evidence>
<evidence type="ECO:0000256" key="2">
    <source>
        <dbReference type="ARBA" id="ARBA00007424"/>
    </source>
</evidence>
<dbReference type="GO" id="GO:0009349">
    <property type="term" value="C:riboflavin synthase complex"/>
    <property type="evidence" value="ECO:0007669"/>
    <property type="project" value="UniProtKB-UniRule"/>
</dbReference>
<dbReference type="CDD" id="cd09209">
    <property type="entry name" value="Lumazine_synthase-I"/>
    <property type="match status" value="1"/>
</dbReference>
<feature type="binding site" evidence="7">
    <location>
        <position position="29"/>
    </location>
    <ligand>
        <name>5-amino-6-(D-ribitylamino)uracil</name>
        <dbReference type="ChEBI" id="CHEBI:15934"/>
    </ligand>
</feature>
<evidence type="ECO:0000256" key="4">
    <source>
        <dbReference type="ARBA" id="ARBA00022619"/>
    </source>
</evidence>
<dbReference type="GO" id="GO:0005829">
    <property type="term" value="C:cytosol"/>
    <property type="evidence" value="ECO:0007669"/>
    <property type="project" value="TreeGrafter"/>
</dbReference>
<evidence type="ECO:0000313" key="9">
    <source>
        <dbReference type="Proteomes" id="UP000220133"/>
    </source>
</evidence>
<evidence type="ECO:0000256" key="6">
    <source>
        <dbReference type="ARBA" id="ARBA00048785"/>
    </source>
</evidence>
<dbReference type="NCBIfam" id="TIGR00114">
    <property type="entry name" value="lumazine-synth"/>
    <property type="match status" value="1"/>
</dbReference>
<keyword evidence="5 7" id="KW-0808">Transferase</keyword>
<gene>
    <name evidence="7" type="primary">ribH</name>
    <name evidence="8" type="ORF">COR50_16110</name>
</gene>
<reference evidence="8 9" key="1">
    <citation type="submission" date="2017-10" db="EMBL/GenBank/DDBJ databases">
        <title>Paenichitinophaga pekingensis gen. nov., sp. nov., isolated from activated sludge.</title>
        <authorList>
            <person name="Jin D."/>
            <person name="Kong X."/>
            <person name="Deng Y."/>
            <person name="Bai Z."/>
        </authorList>
    </citation>
    <scope>NUCLEOTIDE SEQUENCE [LARGE SCALE GENOMIC DNA]</scope>
    <source>
        <strain evidence="8 9">13</strain>
    </source>
</reference>
<sequence length="168" mass="18400">MSEHNSSVLNDAGILPLEGASVVIIYTEWNEFIINELMSGCDRILEKHNIKDVTKIQVPGAVEIPFAIKQYWEQTKGTGVQPSAFISLGCVIRGETPHFDYVCKAVTEGVLQLNLSLPVPTIFGVLTVNNIEQANERLGGVHGHKGEEAALAALKMMSFQRQLALGKR</sequence>
<evidence type="ECO:0000256" key="5">
    <source>
        <dbReference type="ARBA" id="ARBA00022679"/>
    </source>
</evidence>
<evidence type="ECO:0000256" key="3">
    <source>
        <dbReference type="ARBA" id="ARBA00012664"/>
    </source>
</evidence>